<evidence type="ECO:0000256" key="4">
    <source>
        <dbReference type="ARBA" id="ARBA00022692"/>
    </source>
</evidence>
<feature type="domain" description="ABC transmembrane type-1" evidence="9">
    <location>
        <begin position="17"/>
        <end position="215"/>
    </location>
</feature>
<dbReference type="InterPro" id="IPR000515">
    <property type="entry name" value="MetI-like"/>
</dbReference>
<evidence type="ECO:0000259" key="9">
    <source>
        <dbReference type="PROSITE" id="PS50928"/>
    </source>
</evidence>
<feature type="transmembrane region" description="Helical" evidence="8">
    <location>
        <begin position="91"/>
        <end position="111"/>
    </location>
</feature>
<dbReference type="PANTHER" id="PTHR30614:SF0">
    <property type="entry name" value="L-CYSTINE TRANSPORT SYSTEM PERMEASE PROTEIN TCYL"/>
    <property type="match status" value="1"/>
</dbReference>
<dbReference type="InterPro" id="IPR043429">
    <property type="entry name" value="ArtM/GltK/GlnP/TcyL/YhdX-like"/>
</dbReference>
<dbReference type="CDD" id="cd06261">
    <property type="entry name" value="TM_PBP2"/>
    <property type="match status" value="1"/>
</dbReference>
<dbReference type="EMBL" id="CP037939">
    <property type="protein sequence ID" value="QBR46729.1"/>
    <property type="molecule type" value="Genomic_DNA"/>
</dbReference>
<reference evidence="10 11" key="1">
    <citation type="submission" date="2019-03" db="EMBL/GenBank/DDBJ databases">
        <title>Complete Genome Sequence of Leuconostoc kimchii strain NKJ218 Isolated from Homemade Kimchi.</title>
        <authorList>
            <person name="Jung J.Y."/>
            <person name="Jin H.M."/>
            <person name="Jung J.-W."/>
            <person name="Lee S.-Y."/>
            <person name="Ryu B.-G."/>
            <person name="Han S.-S."/>
            <person name="Kang H.K."/>
            <person name="Choi H.W."/>
            <person name="Chung E.J."/>
            <person name="Choi K.-M."/>
        </authorList>
    </citation>
    <scope>NUCLEOTIDE SEQUENCE [LARGE SCALE GENOMIC DNA]</scope>
    <source>
        <strain evidence="10 11">NKJ218</strain>
    </source>
</reference>
<evidence type="ECO:0000313" key="11">
    <source>
        <dbReference type="Proteomes" id="UP000295756"/>
    </source>
</evidence>
<dbReference type="Proteomes" id="UP000295756">
    <property type="component" value="Chromosome"/>
</dbReference>
<organism evidence="10 11">
    <name type="scientific">Leuconostoc kimchii</name>
    <dbReference type="NCBI Taxonomy" id="136609"/>
    <lineage>
        <taxon>Bacteria</taxon>
        <taxon>Bacillati</taxon>
        <taxon>Bacillota</taxon>
        <taxon>Bacilli</taxon>
        <taxon>Lactobacillales</taxon>
        <taxon>Lactobacillaceae</taxon>
        <taxon>Leuconostoc</taxon>
    </lineage>
</organism>
<keyword evidence="4 8" id="KW-0812">Transmembrane</keyword>
<name>A0ABX5SH93_9LACO</name>
<evidence type="ECO:0000256" key="6">
    <source>
        <dbReference type="ARBA" id="ARBA00022989"/>
    </source>
</evidence>
<sequence>MWKIIVDSTPQILLAGLQYTVTLSILSFIFGLIIATIVALLRREQPRQQGMTYILWRITNSVLRFYVWLFRSTPLLVQLFIIFYGLPSAGIQIGAFPAAVITFSLNVGAYASETVRAALDSVPQAQWEAAATLGLSRRQTIFEIIFPQAIRIALPPLSNEFIGLVKDTSLASTITIVEMFAITQQITAKNYQPLLMYSIVAVIYAFFSTILVFLQKYLEKRTSRYLKASALLGENND</sequence>
<dbReference type="PROSITE" id="PS50928">
    <property type="entry name" value="ABC_TM1"/>
    <property type="match status" value="1"/>
</dbReference>
<dbReference type="InterPro" id="IPR010065">
    <property type="entry name" value="AA_ABC_transptr_permease_3TM"/>
</dbReference>
<dbReference type="SUPFAM" id="SSF161098">
    <property type="entry name" value="MetI-like"/>
    <property type="match status" value="1"/>
</dbReference>
<feature type="transmembrane region" description="Helical" evidence="8">
    <location>
        <begin position="194"/>
        <end position="214"/>
    </location>
</feature>
<keyword evidence="6 8" id="KW-1133">Transmembrane helix</keyword>
<protein>
    <submittedName>
        <fullName evidence="10">Amino acid ABC transporter permease</fullName>
    </submittedName>
</protein>
<gene>
    <name evidence="10" type="ORF">EW139_00765</name>
</gene>
<feature type="transmembrane region" description="Helical" evidence="8">
    <location>
        <begin position="20"/>
        <end position="41"/>
    </location>
</feature>
<evidence type="ECO:0000256" key="8">
    <source>
        <dbReference type="RuleBase" id="RU363032"/>
    </source>
</evidence>
<dbReference type="InterPro" id="IPR035906">
    <property type="entry name" value="MetI-like_sf"/>
</dbReference>
<dbReference type="PANTHER" id="PTHR30614">
    <property type="entry name" value="MEMBRANE COMPONENT OF AMINO ACID ABC TRANSPORTER"/>
    <property type="match status" value="1"/>
</dbReference>
<dbReference type="RefSeq" id="WP_013102813.1">
    <property type="nucleotide sequence ID" value="NZ_CP037939.1"/>
</dbReference>
<keyword evidence="11" id="KW-1185">Reference proteome</keyword>
<dbReference type="Pfam" id="PF00528">
    <property type="entry name" value="BPD_transp_1"/>
    <property type="match status" value="1"/>
</dbReference>
<evidence type="ECO:0000256" key="7">
    <source>
        <dbReference type="ARBA" id="ARBA00023136"/>
    </source>
</evidence>
<proteinExistence type="inferred from homology"/>
<dbReference type="NCBIfam" id="TIGR01726">
    <property type="entry name" value="HEQRo_perm_3TM"/>
    <property type="match status" value="1"/>
</dbReference>
<comment type="subcellular location">
    <subcellularLocation>
        <location evidence="1 8">Cell membrane</location>
        <topology evidence="1 8">Multi-pass membrane protein</topology>
    </subcellularLocation>
</comment>
<dbReference type="Gene3D" id="1.10.3720.10">
    <property type="entry name" value="MetI-like"/>
    <property type="match status" value="1"/>
</dbReference>
<keyword evidence="3" id="KW-1003">Cell membrane</keyword>
<evidence type="ECO:0000313" key="10">
    <source>
        <dbReference type="EMBL" id="QBR46729.1"/>
    </source>
</evidence>
<evidence type="ECO:0000256" key="1">
    <source>
        <dbReference type="ARBA" id="ARBA00004651"/>
    </source>
</evidence>
<keyword evidence="7 8" id="KW-0472">Membrane</keyword>
<evidence type="ECO:0000256" key="3">
    <source>
        <dbReference type="ARBA" id="ARBA00022475"/>
    </source>
</evidence>
<feature type="transmembrane region" description="Helical" evidence="8">
    <location>
        <begin position="62"/>
        <end position="85"/>
    </location>
</feature>
<keyword evidence="2 8" id="KW-0813">Transport</keyword>
<keyword evidence="5" id="KW-0029">Amino-acid transport</keyword>
<evidence type="ECO:0000256" key="5">
    <source>
        <dbReference type="ARBA" id="ARBA00022970"/>
    </source>
</evidence>
<comment type="similarity">
    <text evidence="8">Belongs to the binding-protein-dependent transport system permease family.</text>
</comment>
<accession>A0ABX5SH93</accession>
<evidence type="ECO:0000256" key="2">
    <source>
        <dbReference type="ARBA" id="ARBA00022448"/>
    </source>
</evidence>